<evidence type="ECO:0000256" key="1">
    <source>
        <dbReference type="ARBA" id="ARBA00004099"/>
    </source>
</evidence>
<keyword evidence="4 8" id="KW-0853">WD repeat</keyword>
<feature type="coiled-coil region" evidence="9">
    <location>
        <begin position="62"/>
        <end position="89"/>
    </location>
</feature>
<evidence type="ECO:0000313" key="13">
    <source>
        <dbReference type="Proteomes" id="UP001197093"/>
    </source>
</evidence>
<dbReference type="InterPro" id="IPR001680">
    <property type="entry name" value="WD40_rpt"/>
</dbReference>
<dbReference type="SMART" id="SM01033">
    <property type="entry name" value="BING4CT"/>
    <property type="match status" value="1"/>
</dbReference>
<proteinExistence type="predicted"/>
<evidence type="ECO:0000259" key="11">
    <source>
        <dbReference type="SMART" id="SM01033"/>
    </source>
</evidence>
<evidence type="ECO:0000256" key="9">
    <source>
        <dbReference type="SAM" id="Coils"/>
    </source>
</evidence>
<keyword evidence="5" id="KW-0677">Repeat</keyword>
<comment type="subcellular location">
    <subcellularLocation>
        <location evidence="2">Nucleus</location>
        <location evidence="2">Nucleolus</location>
    </subcellularLocation>
</comment>
<dbReference type="Proteomes" id="UP001197093">
    <property type="component" value="Unassembled WGS sequence"/>
</dbReference>
<evidence type="ECO:0000256" key="5">
    <source>
        <dbReference type="ARBA" id="ARBA00022737"/>
    </source>
</evidence>
<dbReference type="InterPro" id="IPR040315">
    <property type="entry name" value="WDR46/Utp7"/>
</dbReference>
<evidence type="ECO:0000256" key="8">
    <source>
        <dbReference type="PROSITE-ProRule" id="PRU00221"/>
    </source>
</evidence>
<evidence type="ECO:0000256" key="7">
    <source>
        <dbReference type="ARBA" id="ARBA00076453"/>
    </source>
</evidence>
<keyword evidence="9" id="KW-0175">Coiled coil</keyword>
<sequence length="555" mass="62965">MDTIDTVDAPLTRVAQPNGALTVNNARTEFRSKAELDRIRRHKQAQKAYGRGRRIDVKSVKDKKLRRNLTNLENKYKTATLKAKEAEILLENTSGFLEAETELERTYKVRQDDITKEVGIEVAQKKFELKLDQLGPYVCEYSRNGRDLILAGRKGHIATMDWREGKLGCELQLGETVRDARFLHNNQFFAVAQKKYVYIYDANGVELHCLKKHVEVSHMEFLPYHFLLATLSISGQLKYQDTSTGQIVTEIPTKLGTPVSLTQNPYNAVLHVGQQNGTVTLWSPNSAEPLVKLLAHRGPVRSLAVDREGRYMVSAGQDNRMAIWDVRNFKEAVSSYFTRSPASSVAISDTGLTAVGWGTKTTVWKGLFSKEKPVQEKVQSPYMAWGGEGHSIERVRWCPYEDALGIGHTEGFSSIIIPGAGEANYDALEVNPFETKKQRQEGEVKGLLNKLQPEMIALDPNFIGNLDLRSEQQRKADRDLDSPAVDIAEEIRNRARGKNGALKKYLRKQRKKNIIDEKRLKAEEMYKQLQEKQDERHKERQAELGPALARFARKE</sequence>
<keyword evidence="3" id="KW-0698">rRNA processing</keyword>
<dbReference type="Pfam" id="PF00400">
    <property type="entry name" value="WD40"/>
    <property type="match status" value="1"/>
</dbReference>
<keyword evidence="6" id="KW-0539">Nucleus</keyword>
<organism evidence="12 13">
    <name type="scientific">Staphylotrichum longicolle</name>
    <dbReference type="NCBI Taxonomy" id="669026"/>
    <lineage>
        <taxon>Eukaryota</taxon>
        <taxon>Fungi</taxon>
        <taxon>Dikarya</taxon>
        <taxon>Ascomycota</taxon>
        <taxon>Pezizomycotina</taxon>
        <taxon>Sordariomycetes</taxon>
        <taxon>Sordariomycetidae</taxon>
        <taxon>Sordariales</taxon>
        <taxon>Chaetomiaceae</taxon>
        <taxon>Staphylotrichum</taxon>
    </lineage>
</organism>
<accession>A0AAD4HY68</accession>
<dbReference type="EMBL" id="JAHCVI010000005">
    <property type="protein sequence ID" value="KAG7285303.1"/>
    <property type="molecule type" value="Genomic_DNA"/>
</dbReference>
<name>A0AAD4HY68_9PEZI</name>
<dbReference type="InterPro" id="IPR012952">
    <property type="entry name" value="BING4_C_dom"/>
</dbReference>
<dbReference type="PROSITE" id="PS50294">
    <property type="entry name" value="WD_REPEATS_REGION"/>
    <property type="match status" value="1"/>
</dbReference>
<dbReference type="GO" id="GO:0032040">
    <property type="term" value="C:small-subunit processome"/>
    <property type="evidence" value="ECO:0007669"/>
    <property type="project" value="TreeGrafter"/>
</dbReference>
<dbReference type="PROSITE" id="PS00678">
    <property type="entry name" value="WD_REPEATS_1"/>
    <property type="match status" value="1"/>
</dbReference>
<dbReference type="AlphaFoldDB" id="A0AAD4HY68"/>
<dbReference type="Gene3D" id="2.130.10.10">
    <property type="entry name" value="YVTN repeat-like/Quinoprotein amine dehydrogenase"/>
    <property type="match status" value="2"/>
</dbReference>
<dbReference type="FunFam" id="2.130.10.10:FF:000378">
    <property type="entry name" value="U3 small nucleolar RNA-associated protein 7"/>
    <property type="match status" value="1"/>
</dbReference>
<reference evidence="12" key="1">
    <citation type="submission" date="2023-02" db="EMBL/GenBank/DDBJ databases">
        <authorList>
            <person name="Palmer J.M."/>
        </authorList>
    </citation>
    <scope>NUCLEOTIDE SEQUENCE</scope>
    <source>
        <strain evidence="12">FW57</strain>
    </source>
</reference>
<feature type="domain" description="BING4 C-terminal" evidence="11">
    <location>
        <begin position="381"/>
        <end position="460"/>
    </location>
</feature>
<evidence type="ECO:0000313" key="12">
    <source>
        <dbReference type="EMBL" id="KAG7285303.1"/>
    </source>
</evidence>
<dbReference type="PROSITE" id="PS50082">
    <property type="entry name" value="WD_REPEATS_2"/>
    <property type="match status" value="1"/>
</dbReference>
<dbReference type="PANTHER" id="PTHR14085:SF3">
    <property type="entry name" value="WD REPEAT-CONTAINING PROTEIN 46"/>
    <property type="match status" value="1"/>
</dbReference>
<evidence type="ECO:0000256" key="4">
    <source>
        <dbReference type="ARBA" id="ARBA00022574"/>
    </source>
</evidence>
<comment type="caution">
    <text evidence="12">The sequence shown here is derived from an EMBL/GenBank/DDBJ whole genome shotgun (WGS) entry which is preliminary data.</text>
</comment>
<keyword evidence="13" id="KW-1185">Reference proteome</keyword>
<evidence type="ECO:0000256" key="2">
    <source>
        <dbReference type="ARBA" id="ARBA00004604"/>
    </source>
</evidence>
<comment type="function">
    <text evidence="1">Involved in nucleolar processing of pre-18S ribosomal RNA.</text>
</comment>
<dbReference type="InterPro" id="IPR015943">
    <property type="entry name" value="WD40/YVTN_repeat-like_dom_sf"/>
</dbReference>
<evidence type="ECO:0000256" key="6">
    <source>
        <dbReference type="ARBA" id="ARBA00023242"/>
    </source>
</evidence>
<dbReference type="SUPFAM" id="SSF50978">
    <property type="entry name" value="WD40 repeat-like"/>
    <property type="match status" value="1"/>
</dbReference>
<protein>
    <recommendedName>
        <fullName evidence="7">U three protein 7</fullName>
    </recommendedName>
</protein>
<dbReference type="Pfam" id="PF08149">
    <property type="entry name" value="BING4CT"/>
    <property type="match status" value="1"/>
</dbReference>
<dbReference type="InterPro" id="IPR036322">
    <property type="entry name" value="WD40_repeat_dom_sf"/>
</dbReference>
<dbReference type="SMART" id="SM00320">
    <property type="entry name" value="WD40"/>
    <property type="match status" value="4"/>
</dbReference>
<feature type="compositionally biased region" description="Basic and acidic residues" evidence="10">
    <location>
        <begin position="528"/>
        <end position="542"/>
    </location>
</feature>
<dbReference type="GO" id="GO:0030686">
    <property type="term" value="C:90S preribosome"/>
    <property type="evidence" value="ECO:0007669"/>
    <property type="project" value="TreeGrafter"/>
</dbReference>
<feature type="region of interest" description="Disordered" evidence="10">
    <location>
        <begin position="528"/>
        <end position="555"/>
    </location>
</feature>
<evidence type="ECO:0000256" key="10">
    <source>
        <dbReference type="SAM" id="MobiDB-lite"/>
    </source>
</evidence>
<feature type="repeat" description="WD" evidence="8">
    <location>
        <begin position="293"/>
        <end position="334"/>
    </location>
</feature>
<dbReference type="GO" id="GO:0000462">
    <property type="term" value="P:maturation of SSU-rRNA from tricistronic rRNA transcript (SSU-rRNA, 5.8S rRNA, LSU-rRNA)"/>
    <property type="evidence" value="ECO:0007669"/>
    <property type="project" value="TreeGrafter"/>
</dbReference>
<gene>
    <name evidence="12" type="ORF">NEMBOFW57_009925</name>
</gene>
<dbReference type="PANTHER" id="PTHR14085">
    <property type="entry name" value="WD-REPEAT PROTEIN BING4"/>
    <property type="match status" value="1"/>
</dbReference>
<dbReference type="InterPro" id="IPR019775">
    <property type="entry name" value="WD40_repeat_CS"/>
</dbReference>
<evidence type="ECO:0000256" key="3">
    <source>
        <dbReference type="ARBA" id="ARBA00022552"/>
    </source>
</evidence>